<evidence type="ECO:0000256" key="1">
    <source>
        <dbReference type="SAM" id="Phobius"/>
    </source>
</evidence>
<dbReference type="KEGG" id="cyc:PCC7424_5402"/>
<dbReference type="RefSeq" id="WP_012599487.1">
    <property type="nucleotide sequence ID" value="NC_011737.1"/>
</dbReference>
<geneLocation type="plasmid" evidence="2 3">
    <name>pP742402</name>
</geneLocation>
<organism evidence="2 3">
    <name type="scientific">Gloeothece citriformis (strain PCC 7424)</name>
    <name type="common">Cyanothece sp. (strain PCC 7424)</name>
    <dbReference type="NCBI Taxonomy" id="65393"/>
    <lineage>
        <taxon>Bacteria</taxon>
        <taxon>Bacillati</taxon>
        <taxon>Cyanobacteriota</taxon>
        <taxon>Cyanophyceae</taxon>
        <taxon>Oscillatoriophycideae</taxon>
        <taxon>Chroococcales</taxon>
        <taxon>Aphanothecaceae</taxon>
        <taxon>Gloeothece</taxon>
        <taxon>Gloeothece citriformis</taxon>
    </lineage>
</organism>
<dbReference type="HOGENOM" id="CLU_1105707_0_0_3"/>
<dbReference type="EMBL" id="CP001293">
    <property type="protein sequence ID" value="ACK73980.1"/>
    <property type="molecule type" value="Genomic_DNA"/>
</dbReference>
<evidence type="ECO:0000313" key="3">
    <source>
        <dbReference type="Proteomes" id="UP000002384"/>
    </source>
</evidence>
<keyword evidence="1" id="KW-1133">Transmembrane helix</keyword>
<gene>
    <name evidence="2" type="ordered locus">PCC7424_5402</name>
</gene>
<keyword evidence="2" id="KW-0614">Plasmid</keyword>
<keyword evidence="3" id="KW-1185">Reference proteome</keyword>
<name>B7KMF8_GLOC7</name>
<dbReference type="AlphaFoldDB" id="B7KMF8"/>
<protein>
    <submittedName>
        <fullName evidence="2">Uncharacterized protein</fullName>
    </submittedName>
</protein>
<dbReference type="Proteomes" id="UP000002384">
    <property type="component" value="Plasmid pP742402"/>
</dbReference>
<sequence>MSEVSRPNFYKLLEIDPSLPWSDEEFRNIITNKQKEWTKKAKNPQYKQECNGYLQMVQLIEQVMSDPESREQEKKQALKIESKLPPKNENFVQFEAIQINGENFPYTSEVDSAESNYFQSPSKWNNSPGFIETSQQAFLDVLRVFKSIWNEPTTGLQNAIKILGNNRIFNAGIVLCILFVLFSWMAGLKIRESLTPWLSLGSLFGVNYSTKLSFSEHLRIILVAIISVLSMIGVLCRAIAFNFPNDGCALV</sequence>
<keyword evidence="1" id="KW-0472">Membrane</keyword>
<feature type="transmembrane region" description="Helical" evidence="1">
    <location>
        <begin position="168"/>
        <end position="188"/>
    </location>
</feature>
<evidence type="ECO:0000313" key="2">
    <source>
        <dbReference type="EMBL" id="ACK73980.1"/>
    </source>
</evidence>
<proteinExistence type="predicted"/>
<feature type="transmembrane region" description="Helical" evidence="1">
    <location>
        <begin position="222"/>
        <end position="243"/>
    </location>
</feature>
<reference evidence="3" key="1">
    <citation type="journal article" date="2011" name="MBio">
        <title>Novel metabolic attributes of the genus Cyanothece, comprising a group of unicellular nitrogen-fixing Cyanobacteria.</title>
        <authorList>
            <person name="Bandyopadhyay A."/>
            <person name="Elvitigala T."/>
            <person name="Welsh E."/>
            <person name="Stockel J."/>
            <person name="Liberton M."/>
            <person name="Min H."/>
            <person name="Sherman L.A."/>
            <person name="Pakrasi H.B."/>
        </authorList>
    </citation>
    <scope>NUCLEOTIDE SEQUENCE [LARGE SCALE GENOMIC DNA]</scope>
    <source>
        <strain evidence="3">PCC 7424</strain>
        <plasmid evidence="3">pP742402</plasmid>
    </source>
</reference>
<accession>B7KMF8</accession>
<dbReference type="OrthoDB" id="5506232at2"/>
<keyword evidence="1" id="KW-0812">Transmembrane</keyword>